<dbReference type="PROSITE" id="PS00463">
    <property type="entry name" value="ZN2_CY6_FUNGAL_1"/>
    <property type="match status" value="1"/>
</dbReference>
<feature type="compositionally biased region" description="Basic and acidic residues" evidence="3">
    <location>
        <begin position="142"/>
        <end position="159"/>
    </location>
</feature>
<dbReference type="PANTHER" id="PTHR46910">
    <property type="entry name" value="TRANSCRIPTION FACTOR PDR1"/>
    <property type="match status" value="1"/>
</dbReference>
<name>A0A3M2S9W9_9HYPO</name>
<evidence type="ECO:0000256" key="3">
    <source>
        <dbReference type="SAM" id="MobiDB-lite"/>
    </source>
</evidence>
<feature type="domain" description="Zn(2)-C6 fungal-type" evidence="4">
    <location>
        <begin position="53"/>
        <end position="83"/>
    </location>
</feature>
<dbReference type="Pfam" id="PF00172">
    <property type="entry name" value="Zn_clus"/>
    <property type="match status" value="1"/>
</dbReference>
<dbReference type="EMBL" id="NKUJ01000087">
    <property type="protein sequence ID" value="RMJ14367.1"/>
    <property type="molecule type" value="Genomic_DNA"/>
</dbReference>
<organism evidence="5 6">
    <name type="scientific">Fusarium kuroshium</name>
    <dbReference type="NCBI Taxonomy" id="2010991"/>
    <lineage>
        <taxon>Eukaryota</taxon>
        <taxon>Fungi</taxon>
        <taxon>Dikarya</taxon>
        <taxon>Ascomycota</taxon>
        <taxon>Pezizomycotina</taxon>
        <taxon>Sordariomycetes</taxon>
        <taxon>Hypocreomycetidae</taxon>
        <taxon>Hypocreales</taxon>
        <taxon>Nectriaceae</taxon>
        <taxon>Fusarium</taxon>
        <taxon>Fusarium solani species complex</taxon>
    </lineage>
</organism>
<dbReference type="GO" id="GO:0006351">
    <property type="term" value="P:DNA-templated transcription"/>
    <property type="evidence" value="ECO:0007669"/>
    <property type="project" value="InterPro"/>
</dbReference>
<feature type="region of interest" description="Disordered" evidence="3">
    <location>
        <begin position="142"/>
        <end position="164"/>
    </location>
</feature>
<dbReference type="InterPro" id="IPR007219">
    <property type="entry name" value="XnlR_reg_dom"/>
</dbReference>
<dbReference type="GO" id="GO:0008270">
    <property type="term" value="F:zinc ion binding"/>
    <property type="evidence" value="ECO:0007669"/>
    <property type="project" value="InterPro"/>
</dbReference>
<accession>A0A3M2S9W9</accession>
<comment type="caution">
    <text evidence="5">The sequence shown here is derived from an EMBL/GenBank/DDBJ whole genome shotgun (WGS) entry which is preliminary data.</text>
</comment>
<dbReference type="Proteomes" id="UP000277212">
    <property type="component" value="Unassembled WGS sequence"/>
</dbReference>
<gene>
    <name evidence="5" type="ORF">CDV36_005977</name>
</gene>
<dbReference type="PROSITE" id="PS50048">
    <property type="entry name" value="ZN2_CY6_FUNGAL_2"/>
    <property type="match status" value="1"/>
</dbReference>
<dbReference type="STRING" id="2010991.A0A3M2S9W9"/>
<sequence length="814" mass="90216">MAPSVVPLTLLYTSGSLGSLDHLLWASLLRSSARMWNTQTKEQPQMWSTHDLACAHCRARKIRCGRERPQCESCKRDGVECRYSSPGKRINHVKLLCQNFEALEDQLSSIQSDLSTLTSLVRSGNGAKSLPTPGEDWTLEETARSDETAAAPRKDRNIARDVSQSVDRYHGPSSLYTLCKEFHDDPFFGSSDHDSDDGVAVRVMLQQMLAEASKEQQLDISSEHSGICLPPRQFLNIVVGQFFKSADYATDIFTRSSFQANLDRIYSQPPRPSDEGWAVCFNVIVLLAIGKDQTSHGNSPFIQPFLQTLGMAVNNPRVFLTPRLINVQALALLSYVTEQYSTTALAELIFAQACHLARTMGLHQARASLHDCPPEVIIERQKVFRSLYIRDKNAVVCRGETSCLPGYDSSITRPTEGDEARYSSRIDLARIQDEVYRNIHAAESPDLPPSKQSQLLLQLEHKLDQCDSTHRVTKIPPTSIDSATLMLSFFATRLCILRASEDTKYSHQALRDAKASCLLFLLATTAQPDPRMVEALDRILGHSRSCSPAILANADITRESVSQKRASTPDEGEILASVLPRLAANFPLAAVFIIARNIMQPIVSSNDTFGQPEEEILLLEALRDRYASAADQEHVENLPSKLSRTLDFLLRIVRQRMFPEATSTPSMAFNELSSLQSTASSSSQRRSISSSLKDTPPDTEAQSTAASVSEAVSSTSMLLPFMQPLESPNGCSPWLGNASHGTMTLSPWPASYKQHPETAVHVGKRQRLSNQAEQLFDITSGFTDHHVTRAEEDPLFTFDFLAAANDIPVFEVDE</sequence>
<dbReference type="Gene3D" id="4.10.240.10">
    <property type="entry name" value="Zn(2)-C6 fungal-type DNA-binding domain"/>
    <property type="match status" value="1"/>
</dbReference>
<reference evidence="5 6" key="1">
    <citation type="submission" date="2017-06" db="EMBL/GenBank/DDBJ databases">
        <title>Comparative genomic analysis of Ambrosia Fusariam Clade fungi.</title>
        <authorList>
            <person name="Stajich J.E."/>
            <person name="Carrillo J."/>
            <person name="Kijimoto T."/>
            <person name="Eskalen A."/>
            <person name="O'Donnell K."/>
            <person name="Kasson M."/>
        </authorList>
    </citation>
    <scope>NUCLEOTIDE SEQUENCE [LARGE SCALE GENOMIC DNA]</scope>
    <source>
        <strain evidence="5">UCR3666</strain>
    </source>
</reference>
<evidence type="ECO:0000313" key="5">
    <source>
        <dbReference type="EMBL" id="RMJ14367.1"/>
    </source>
</evidence>
<feature type="region of interest" description="Disordered" evidence="3">
    <location>
        <begin position="675"/>
        <end position="708"/>
    </location>
</feature>
<dbReference type="CDD" id="cd00067">
    <property type="entry name" value="GAL4"/>
    <property type="match status" value="1"/>
</dbReference>
<protein>
    <recommendedName>
        <fullName evidence="4">Zn(2)-C6 fungal-type domain-containing protein</fullName>
    </recommendedName>
</protein>
<dbReference type="SMART" id="SM00066">
    <property type="entry name" value="GAL4"/>
    <property type="match status" value="1"/>
</dbReference>
<dbReference type="InterPro" id="IPR001138">
    <property type="entry name" value="Zn2Cys6_DnaBD"/>
</dbReference>
<dbReference type="CDD" id="cd12148">
    <property type="entry name" value="fungal_TF_MHR"/>
    <property type="match status" value="1"/>
</dbReference>
<dbReference type="AlphaFoldDB" id="A0A3M2S9W9"/>
<feature type="compositionally biased region" description="Low complexity" evidence="3">
    <location>
        <begin position="675"/>
        <end position="691"/>
    </location>
</feature>
<dbReference type="OrthoDB" id="103819at2759"/>
<dbReference type="Pfam" id="PF04082">
    <property type="entry name" value="Fungal_trans"/>
    <property type="match status" value="1"/>
</dbReference>
<dbReference type="GO" id="GO:0003677">
    <property type="term" value="F:DNA binding"/>
    <property type="evidence" value="ECO:0007669"/>
    <property type="project" value="InterPro"/>
</dbReference>
<keyword evidence="2" id="KW-0539">Nucleus</keyword>
<evidence type="ECO:0000313" key="6">
    <source>
        <dbReference type="Proteomes" id="UP000277212"/>
    </source>
</evidence>
<dbReference type="PANTHER" id="PTHR46910:SF25">
    <property type="entry name" value="ABC-TRANSPORTER-REGULATING TRANSCRIPTION FACTOR"/>
    <property type="match status" value="1"/>
</dbReference>
<dbReference type="GO" id="GO:0000981">
    <property type="term" value="F:DNA-binding transcription factor activity, RNA polymerase II-specific"/>
    <property type="evidence" value="ECO:0007669"/>
    <property type="project" value="InterPro"/>
</dbReference>
<dbReference type="SUPFAM" id="SSF57701">
    <property type="entry name" value="Zn2/Cys6 DNA-binding domain"/>
    <property type="match status" value="1"/>
</dbReference>
<keyword evidence="1" id="KW-0479">Metal-binding</keyword>
<dbReference type="InterPro" id="IPR036864">
    <property type="entry name" value="Zn2-C6_fun-type_DNA-bd_sf"/>
</dbReference>
<evidence type="ECO:0000259" key="4">
    <source>
        <dbReference type="PROSITE" id="PS50048"/>
    </source>
</evidence>
<proteinExistence type="predicted"/>
<evidence type="ECO:0000256" key="2">
    <source>
        <dbReference type="ARBA" id="ARBA00023242"/>
    </source>
</evidence>
<dbReference type="InterPro" id="IPR050987">
    <property type="entry name" value="AtrR-like"/>
</dbReference>
<evidence type="ECO:0000256" key="1">
    <source>
        <dbReference type="ARBA" id="ARBA00022723"/>
    </source>
</evidence>
<feature type="compositionally biased region" description="Low complexity" evidence="3">
    <location>
        <begin position="699"/>
        <end position="708"/>
    </location>
</feature>
<keyword evidence="6" id="KW-1185">Reference proteome</keyword>